<feature type="compositionally biased region" description="Basic and acidic residues" evidence="1">
    <location>
        <begin position="567"/>
        <end position="586"/>
    </location>
</feature>
<evidence type="ECO:0000313" key="4">
    <source>
        <dbReference type="EMBL" id="WPB06341.1"/>
    </source>
</evidence>
<accession>A0A2G5HHW4</accession>
<dbReference type="Pfam" id="PF11500">
    <property type="entry name" value="Cut12"/>
    <property type="match status" value="1"/>
</dbReference>
<evidence type="ECO:0000313" key="3">
    <source>
        <dbReference type="EMBL" id="PIA91792.1"/>
    </source>
</evidence>
<dbReference type="OrthoDB" id="5383703at2759"/>
<dbReference type="AlphaFoldDB" id="A0A2G5HHW4"/>
<dbReference type="EMBL" id="LKMD01000106">
    <property type="protein sequence ID" value="PIA91792.1"/>
    <property type="molecule type" value="Genomic_DNA"/>
</dbReference>
<dbReference type="InterPro" id="IPR021589">
    <property type="entry name" value="Cut12"/>
</dbReference>
<protein>
    <recommendedName>
        <fullName evidence="2">Spindle pole body-associated protein cut12 domain-containing protein</fullName>
    </recommendedName>
</protein>
<evidence type="ECO:0000259" key="2">
    <source>
        <dbReference type="Pfam" id="PF11500"/>
    </source>
</evidence>
<feature type="compositionally biased region" description="Basic and acidic residues" evidence="1">
    <location>
        <begin position="289"/>
        <end position="304"/>
    </location>
</feature>
<sequence length="593" mass="65415">MLHWLAGQKAHDNTADPDTTGSLDPPETPAPVFAVRAFKHAIFGTPATEKPKAPRRHSNTDNARSGQASRPRMVRPRSTNDATTLARPDEAIASEPLPSPTKGILMTPGTAGGKRKTVTFPDHIIDNEYKRPTKTGLPEDCPGKFPSPWTKGSADAEHIEDSTQRSGGRSKLTEALEQAREDGSRRKVRLGRAEKPQEDLTADLAEPVSDSGRYWKREHDIYREKSTAEVKKLVAKQKLAKSYAKDKDDECLDLRDELEQERQMVDKLQRRTEDLEARLKQYQELLKQSKEAEASAKDELDRIKRGFSATGYRRPVESAPNLGLTSRTETERKPWQSSRPNAASVDTTTNGDRPASDKPDPIPSEQPDPRRPRRRPRDAQNKPQDDIWAPSSTVDRPQPERGNRAVTSGTGVTPLQALSINTVPKDTVSLAMSMGLKPPTSPIRPEKRQDSPLQQDDGTAAEAHPPPPLPKDDISIVIPSSPFDPDATMTKQQPPSPTVERSVRKELRRTTAALDTKENVSPTGRPKSKDGPGLKEKPSAAWSAMNAPVLTSTVMTSNAANFAANAAEKEKDKRQRALEKARERLASRGRIVS</sequence>
<feature type="compositionally biased region" description="Polar residues" evidence="1">
    <location>
        <begin position="335"/>
        <end position="351"/>
    </location>
</feature>
<evidence type="ECO:0000256" key="1">
    <source>
        <dbReference type="SAM" id="MobiDB-lite"/>
    </source>
</evidence>
<evidence type="ECO:0000313" key="5">
    <source>
        <dbReference type="Proteomes" id="UP000230605"/>
    </source>
</evidence>
<feature type="compositionally biased region" description="Basic and acidic residues" evidence="1">
    <location>
        <begin position="154"/>
        <end position="163"/>
    </location>
</feature>
<dbReference type="Proteomes" id="UP000230605">
    <property type="component" value="Chromosome 7"/>
</dbReference>
<proteinExistence type="predicted"/>
<gene>
    <name evidence="3" type="ORF">CB0940_09344</name>
    <name evidence="4" type="ORF">RHO25_010998</name>
</gene>
<feature type="compositionally biased region" description="Polar residues" evidence="1">
    <location>
        <begin position="405"/>
        <end position="424"/>
    </location>
</feature>
<feature type="compositionally biased region" description="Basic and acidic residues" evidence="1">
    <location>
        <begin position="527"/>
        <end position="538"/>
    </location>
</feature>
<keyword evidence="6" id="KW-1185">Reference proteome</keyword>
<dbReference type="Proteomes" id="UP001302367">
    <property type="component" value="Chromosome 7"/>
</dbReference>
<feature type="domain" description="Spindle pole body-associated protein cut12" evidence="2">
    <location>
        <begin position="177"/>
        <end position="279"/>
    </location>
</feature>
<feature type="compositionally biased region" description="Basic and acidic residues" evidence="1">
    <location>
        <begin position="171"/>
        <end position="198"/>
    </location>
</feature>
<reference evidence="4 6" key="2">
    <citation type="submission" date="2023-09" db="EMBL/GenBank/DDBJ databases">
        <title>Complete-Gapless Cercospora beticola genome.</title>
        <authorList>
            <person name="Wyatt N.A."/>
            <person name="Spanner R.E."/>
            <person name="Bolton M.D."/>
        </authorList>
    </citation>
    <scope>NUCLEOTIDE SEQUENCE [LARGE SCALE GENOMIC DNA]</scope>
    <source>
        <strain evidence="4">Cb09-40</strain>
    </source>
</reference>
<feature type="region of interest" description="Disordered" evidence="1">
    <location>
        <begin position="564"/>
        <end position="593"/>
    </location>
</feature>
<name>A0A2G5HHW4_CERBT</name>
<reference evidence="3 5" key="1">
    <citation type="submission" date="2015-10" db="EMBL/GenBank/DDBJ databases">
        <title>The cercosporin biosynthetic gene cluster was horizontally transferred to several fungal lineages and shown to be expanded in Cercospora beticola based on microsynteny with recipient genomes.</title>
        <authorList>
            <person name="De Jonge R."/>
            <person name="Ebert M.K."/>
            <person name="Suttle J.C."/>
            <person name="Jurick Ii W.M."/>
            <person name="Secor G.A."/>
            <person name="Thomma B.P."/>
            <person name="Van De Peer Y."/>
            <person name="Bolton M.D."/>
        </authorList>
    </citation>
    <scope>NUCLEOTIDE SEQUENCE [LARGE SCALE GENOMIC DNA]</scope>
    <source>
        <strain evidence="3 5">09-40</strain>
    </source>
</reference>
<feature type="region of interest" description="Disordered" evidence="1">
    <location>
        <begin position="1"/>
        <end position="30"/>
    </location>
</feature>
<dbReference type="EMBL" id="CP134190">
    <property type="protein sequence ID" value="WPB06341.1"/>
    <property type="molecule type" value="Genomic_DNA"/>
</dbReference>
<evidence type="ECO:0000313" key="6">
    <source>
        <dbReference type="Proteomes" id="UP001302367"/>
    </source>
</evidence>
<feature type="region of interest" description="Disordered" evidence="1">
    <location>
        <begin position="44"/>
        <end position="206"/>
    </location>
</feature>
<organism evidence="3 5">
    <name type="scientific">Cercospora beticola</name>
    <name type="common">Sugarbeet leaf spot fungus</name>
    <dbReference type="NCBI Taxonomy" id="122368"/>
    <lineage>
        <taxon>Eukaryota</taxon>
        <taxon>Fungi</taxon>
        <taxon>Dikarya</taxon>
        <taxon>Ascomycota</taxon>
        <taxon>Pezizomycotina</taxon>
        <taxon>Dothideomycetes</taxon>
        <taxon>Dothideomycetidae</taxon>
        <taxon>Mycosphaerellales</taxon>
        <taxon>Mycosphaerellaceae</taxon>
        <taxon>Cercospora</taxon>
    </lineage>
</organism>
<feature type="region of interest" description="Disordered" evidence="1">
    <location>
        <begin position="289"/>
        <end position="542"/>
    </location>
</feature>